<dbReference type="InterPro" id="IPR055298">
    <property type="entry name" value="AtLOH3-like"/>
</dbReference>
<evidence type="ECO:0000313" key="1">
    <source>
        <dbReference type="EMBL" id="KAK2655113.1"/>
    </source>
</evidence>
<sequence>MNACYVARRGRARQQQENYTIEQYYKVDLFYAAIDSQLQELNNRFSEQAIELLILSTTLEPRKEYESFRIDDICKLVNKFYPHDFPDHEKLQLKMQLQHYEYNVV</sequence>
<dbReference type="Proteomes" id="UP001280121">
    <property type="component" value="Unassembled WGS sequence"/>
</dbReference>
<dbReference type="PANTHER" id="PTHR11697">
    <property type="entry name" value="GENERAL TRANSCRIPTION FACTOR 2-RELATED ZINC FINGER PROTEIN"/>
    <property type="match status" value="1"/>
</dbReference>
<name>A0AAD9X9C9_9ROSI</name>
<accession>A0AAD9X9C9</accession>
<reference evidence="1" key="1">
    <citation type="journal article" date="2023" name="Plant J.">
        <title>Genome sequences and population genomics provide insights into the demographic history, inbreeding, and mutation load of two 'living fossil' tree species of Dipteronia.</title>
        <authorList>
            <person name="Feng Y."/>
            <person name="Comes H.P."/>
            <person name="Chen J."/>
            <person name="Zhu S."/>
            <person name="Lu R."/>
            <person name="Zhang X."/>
            <person name="Li P."/>
            <person name="Qiu J."/>
            <person name="Olsen K.M."/>
            <person name="Qiu Y."/>
        </authorList>
    </citation>
    <scope>NUCLEOTIDE SEQUENCE</scope>
    <source>
        <strain evidence="1">KIB01</strain>
    </source>
</reference>
<organism evidence="1 2">
    <name type="scientific">Dipteronia dyeriana</name>
    <dbReference type="NCBI Taxonomy" id="168575"/>
    <lineage>
        <taxon>Eukaryota</taxon>
        <taxon>Viridiplantae</taxon>
        <taxon>Streptophyta</taxon>
        <taxon>Embryophyta</taxon>
        <taxon>Tracheophyta</taxon>
        <taxon>Spermatophyta</taxon>
        <taxon>Magnoliopsida</taxon>
        <taxon>eudicotyledons</taxon>
        <taxon>Gunneridae</taxon>
        <taxon>Pentapetalae</taxon>
        <taxon>rosids</taxon>
        <taxon>malvids</taxon>
        <taxon>Sapindales</taxon>
        <taxon>Sapindaceae</taxon>
        <taxon>Hippocastanoideae</taxon>
        <taxon>Acereae</taxon>
        <taxon>Dipteronia</taxon>
    </lineage>
</organism>
<dbReference type="EMBL" id="JANJYI010000003">
    <property type="protein sequence ID" value="KAK2655113.1"/>
    <property type="molecule type" value="Genomic_DNA"/>
</dbReference>
<gene>
    <name evidence="1" type="ORF">Ddye_008165</name>
</gene>
<protein>
    <submittedName>
        <fullName evidence="1">Uncharacterized protein</fullName>
    </submittedName>
</protein>
<keyword evidence="2" id="KW-1185">Reference proteome</keyword>
<dbReference type="AlphaFoldDB" id="A0AAD9X9C9"/>
<evidence type="ECO:0000313" key="2">
    <source>
        <dbReference type="Proteomes" id="UP001280121"/>
    </source>
</evidence>
<comment type="caution">
    <text evidence="1">The sequence shown here is derived from an EMBL/GenBank/DDBJ whole genome shotgun (WGS) entry which is preliminary data.</text>
</comment>
<proteinExistence type="predicted"/>
<dbReference type="PANTHER" id="PTHR11697:SF231">
    <property type="entry name" value="TTF-TYPE DOMAIN-CONTAINING PROTEIN"/>
    <property type="match status" value="1"/>
</dbReference>